<evidence type="ECO:0000259" key="2">
    <source>
        <dbReference type="Pfam" id="PF13087"/>
    </source>
</evidence>
<keyword evidence="4" id="KW-1185">Reference proteome</keyword>
<dbReference type="OrthoDB" id="6513042at2759"/>
<dbReference type="InterPro" id="IPR027417">
    <property type="entry name" value="P-loop_NTPase"/>
</dbReference>
<dbReference type="InterPro" id="IPR045055">
    <property type="entry name" value="DNA2/NAM7-like"/>
</dbReference>
<dbReference type="Pfam" id="PF13087">
    <property type="entry name" value="AAA_12"/>
    <property type="match status" value="1"/>
</dbReference>
<dbReference type="InterPro" id="IPR041679">
    <property type="entry name" value="DNA2/NAM7-like_C"/>
</dbReference>
<evidence type="ECO:0000313" key="4">
    <source>
        <dbReference type="Proteomes" id="UP000297245"/>
    </source>
</evidence>
<sequence>MEKKIGSSWMNEGEISGVVNLVRHYYQKEDFVIITPYDPQRSAIIKALKAEGLPADKVFNVDSFQGNEAEYVLISVVRTENVGFLKSLRRMNVMLTRCKKGMVIVSSQRFLETVGHRTLLGRLAQTWENRASNKGKTCWVTSNEVMNQAVHLPGALGRNGHILRPPANKLTQQIINSGSTPPQTGSFIPMSMLPLADTKTNKQKVKRKVNAVPKSSTKGTKPVVTEDTGSKRDKPKNKKKKGKAGKGKAATLTA</sequence>
<feature type="domain" description="DNA2/NAM7 helicase-like C-terminal" evidence="2">
    <location>
        <begin position="7"/>
        <end position="108"/>
    </location>
</feature>
<reference evidence="3 4" key="1">
    <citation type="journal article" date="2019" name="Nat. Ecol. Evol.">
        <title>Megaphylogeny resolves global patterns of mushroom evolution.</title>
        <authorList>
            <person name="Varga T."/>
            <person name="Krizsan K."/>
            <person name="Foldi C."/>
            <person name="Dima B."/>
            <person name="Sanchez-Garcia M."/>
            <person name="Sanchez-Ramirez S."/>
            <person name="Szollosi G.J."/>
            <person name="Szarkandi J.G."/>
            <person name="Papp V."/>
            <person name="Albert L."/>
            <person name="Andreopoulos W."/>
            <person name="Angelini C."/>
            <person name="Antonin V."/>
            <person name="Barry K.W."/>
            <person name="Bougher N.L."/>
            <person name="Buchanan P."/>
            <person name="Buyck B."/>
            <person name="Bense V."/>
            <person name="Catcheside P."/>
            <person name="Chovatia M."/>
            <person name="Cooper J."/>
            <person name="Damon W."/>
            <person name="Desjardin D."/>
            <person name="Finy P."/>
            <person name="Geml J."/>
            <person name="Haridas S."/>
            <person name="Hughes K."/>
            <person name="Justo A."/>
            <person name="Karasinski D."/>
            <person name="Kautmanova I."/>
            <person name="Kiss B."/>
            <person name="Kocsube S."/>
            <person name="Kotiranta H."/>
            <person name="LaButti K.M."/>
            <person name="Lechner B.E."/>
            <person name="Liimatainen K."/>
            <person name="Lipzen A."/>
            <person name="Lukacs Z."/>
            <person name="Mihaltcheva S."/>
            <person name="Morgado L.N."/>
            <person name="Niskanen T."/>
            <person name="Noordeloos M.E."/>
            <person name="Ohm R.A."/>
            <person name="Ortiz-Santana B."/>
            <person name="Ovrebo C."/>
            <person name="Racz N."/>
            <person name="Riley R."/>
            <person name="Savchenko A."/>
            <person name="Shiryaev A."/>
            <person name="Soop K."/>
            <person name="Spirin V."/>
            <person name="Szebenyi C."/>
            <person name="Tomsovsky M."/>
            <person name="Tulloss R.E."/>
            <person name="Uehling J."/>
            <person name="Grigoriev I.V."/>
            <person name="Vagvolgyi C."/>
            <person name="Papp T."/>
            <person name="Martin F.M."/>
            <person name="Miettinen O."/>
            <person name="Hibbett D.S."/>
            <person name="Nagy L.G."/>
        </authorList>
    </citation>
    <scope>NUCLEOTIDE SEQUENCE [LARGE SCALE GENOMIC DNA]</scope>
    <source>
        <strain evidence="3 4">CBS 962.96</strain>
    </source>
</reference>
<dbReference type="PANTHER" id="PTHR10887:SF495">
    <property type="entry name" value="HELICASE SENATAXIN ISOFORM X1-RELATED"/>
    <property type="match status" value="1"/>
</dbReference>
<dbReference type="EMBL" id="ML179064">
    <property type="protein sequence ID" value="THV03703.1"/>
    <property type="molecule type" value="Genomic_DNA"/>
</dbReference>
<gene>
    <name evidence="3" type="ORF">K435DRAFT_911892</name>
</gene>
<dbReference type="PANTHER" id="PTHR10887">
    <property type="entry name" value="DNA2/NAM7 HELICASE FAMILY"/>
    <property type="match status" value="1"/>
</dbReference>
<dbReference type="InterPro" id="IPR047187">
    <property type="entry name" value="SF1_C_Upf1"/>
</dbReference>
<dbReference type="Proteomes" id="UP000297245">
    <property type="component" value="Unassembled WGS sequence"/>
</dbReference>
<accession>A0A4S8MLD2</accession>
<evidence type="ECO:0000256" key="1">
    <source>
        <dbReference type="SAM" id="MobiDB-lite"/>
    </source>
</evidence>
<name>A0A4S8MLD2_DENBC</name>
<evidence type="ECO:0000313" key="3">
    <source>
        <dbReference type="EMBL" id="THV03703.1"/>
    </source>
</evidence>
<organism evidence="3 4">
    <name type="scientific">Dendrothele bispora (strain CBS 962.96)</name>
    <dbReference type="NCBI Taxonomy" id="1314807"/>
    <lineage>
        <taxon>Eukaryota</taxon>
        <taxon>Fungi</taxon>
        <taxon>Dikarya</taxon>
        <taxon>Basidiomycota</taxon>
        <taxon>Agaricomycotina</taxon>
        <taxon>Agaricomycetes</taxon>
        <taxon>Agaricomycetidae</taxon>
        <taxon>Agaricales</taxon>
        <taxon>Agaricales incertae sedis</taxon>
        <taxon>Dendrothele</taxon>
    </lineage>
</organism>
<feature type="compositionally biased region" description="Basic residues" evidence="1">
    <location>
        <begin position="233"/>
        <end position="246"/>
    </location>
</feature>
<dbReference type="AlphaFoldDB" id="A0A4S8MLD2"/>
<feature type="region of interest" description="Disordered" evidence="1">
    <location>
        <begin position="198"/>
        <end position="254"/>
    </location>
</feature>
<dbReference type="Gene3D" id="3.40.50.300">
    <property type="entry name" value="P-loop containing nucleotide triphosphate hydrolases"/>
    <property type="match status" value="1"/>
</dbReference>
<dbReference type="CDD" id="cd18808">
    <property type="entry name" value="SF1_C_Upf1"/>
    <property type="match status" value="1"/>
</dbReference>
<protein>
    <recommendedName>
        <fullName evidence="2">DNA2/NAM7 helicase-like C-terminal domain-containing protein</fullName>
    </recommendedName>
</protein>
<proteinExistence type="predicted"/>
<dbReference type="SUPFAM" id="SSF52540">
    <property type="entry name" value="P-loop containing nucleoside triphosphate hydrolases"/>
    <property type="match status" value="1"/>
</dbReference>